<keyword evidence="2" id="KW-1185">Reference proteome</keyword>
<dbReference type="AlphaFoldDB" id="E7RUQ4"/>
<dbReference type="Proteomes" id="UP000011021">
    <property type="component" value="Unassembled WGS sequence"/>
</dbReference>
<dbReference type="EMBL" id="AEQP01000001">
    <property type="protein sequence ID" value="EFV96037.1"/>
    <property type="molecule type" value="Genomic_DNA"/>
</dbReference>
<proteinExistence type="predicted"/>
<sequence length="61" mass="7052">MASKLTCRVLTTYGIFPHARSADESSRQVHERFRSLPVKPFPHAQNRKALHPHARCRACPW</sequence>
<evidence type="ECO:0000313" key="1">
    <source>
        <dbReference type="EMBL" id="EFV96037.1"/>
    </source>
</evidence>
<evidence type="ECO:0000313" key="2">
    <source>
        <dbReference type="Proteomes" id="UP000011021"/>
    </source>
</evidence>
<dbReference type="HOGENOM" id="CLU_2916907_0_0_4"/>
<name>E7RUQ4_9BURK</name>
<protein>
    <submittedName>
        <fullName evidence="1">Uncharacterized protein</fullName>
    </submittedName>
</protein>
<reference evidence="1 2" key="1">
    <citation type="submission" date="2010-12" db="EMBL/GenBank/DDBJ databases">
        <authorList>
            <person name="Muzny D."/>
            <person name="Qin X."/>
            <person name="Deng J."/>
            <person name="Jiang H."/>
            <person name="Liu Y."/>
            <person name="Qu J."/>
            <person name="Song X.-Z."/>
            <person name="Zhang L."/>
            <person name="Thornton R."/>
            <person name="Coyle M."/>
            <person name="Francisco L."/>
            <person name="Jackson L."/>
            <person name="Javaid M."/>
            <person name="Korchina V."/>
            <person name="Kovar C."/>
            <person name="Mata R."/>
            <person name="Mathew T."/>
            <person name="Ngo R."/>
            <person name="Nguyen L."/>
            <person name="Nguyen N."/>
            <person name="Okwuonu G."/>
            <person name="Ongeri F."/>
            <person name="Pham C."/>
            <person name="Simmons D."/>
            <person name="Wilczek-Boney K."/>
            <person name="Hale W."/>
            <person name="Jakkamsetti A."/>
            <person name="Pham P."/>
            <person name="Ruth R."/>
            <person name="San Lucas F."/>
            <person name="Warren J."/>
            <person name="Zhang J."/>
            <person name="Zhao Z."/>
            <person name="Zhou C."/>
            <person name="Zhu D."/>
            <person name="Lee S."/>
            <person name="Bess C."/>
            <person name="Blankenburg K."/>
            <person name="Forbes L."/>
            <person name="Fu Q."/>
            <person name="Gubbala S."/>
            <person name="Hirani K."/>
            <person name="Jayaseelan J.C."/>
            <person name="Lara F."/>
            <person name="Munidasa M."/>
            <person name="Palculict T."/>
            <person name="Patil S."/>
            <person name="Pu L.-L."/>
            <person name="Saada N."/>
            <person name="Tang L."/>
            <person name="Weissenberger G."/>
            <person name="Zhu Y."/>
            <person name="Hemphill L."/>
            <person name="Shang Y."/>
            <person name="Youmans B."/>
            <person name="Ayvaz T."/>
            <person name="Ross M."/>
            <person name="Santibanez J."/>
            <person name="Aqrawi P."/>
            <person name="Gross S."/>
            <person name="Joshi V."/>
            <person name="Fowler G."/>
            <person name="Nazareth L."/>
            <person name="Reid J."/>
            <person name="Worley K."/>
            <person name="Petrosino J."/>
            <person name="Highlander S."/>
            <person name="Gibbs R."/>
        </authorList>
    </citation>
    <scope>NUCLEOTIDE SEQUENCE [LARGE SCALE GENOMIC DNA]</scope>
    <source>
        <strain evidence="1 2">ATCC 51599</strain>
    </source>
</reference>
<accession>E7RUQ4</accession>
<gene>
    <name evidence="1" type="ORF">HMPREF0551_0220</name>
</gene>
<organism evidence="1 2">
    <name type="scientific">Lautropia mirabilis ATCC 51599</name>
    <dbReference type="NCBI Taxonomy" id="887898"/>
    <lineage>
        <taxon>Bacteria</taxon>
        <taxon>Pseudomonadati</taxon>
        <taxon>Pseudomonadota</taxon>
        <taxon>Betaproteobacteria</taxon>
        <taxon>Burkholderiales</taxon>
        <taxon>Burkholderiaceae</taxon>
        <taxon>Lautropia</taxon>
    </lineage>
</organism>
<comment type="caution">
    <text evidence="1">The sequence shown here is derived from an EMBL/GenBank/DDBJ whole genome shotgun (WGS) entry which is preliminary data.</text>
</comment>